<dbReference type="InterPro" id="IPR037059">
    <property type="entry name" value="RHD_DNA_bind_dom_sf"/>
</dbReference>
<feature type="region of interest" description="Disordered" evidence="1">
    <location>
        <begin position="240"/>
        <end position="297"/>
    </location>
</feature>
<organism evidence="3 4">
    <name type="scientific">Goodea atripinnis</name>
    <dbReference type="NCBI Taxonomy" id="208336"/>
    <lineage>
        <taxon>Eukaryota</taxon>
        <taxon>Metazoa</taxon>
        <taxon>Chordata</taxon>
        <taxon>Craniata</taxon>
        <taxon>Vertebrata</taxon>
        <taxon>Euteleostomi</taxon>
        <taxon>Actinopterygii</taxon>
        <taxon>Neopterygii</taxon>
        <taxon>Teleostei</taxon>
        <taxon>Neoteleostei</taxon>
        <taxon>Acanthomorphata</taxon>
        <taxon>Ovalentaria</taxon>
        <taxon>Atherinomorphae</taxon>
        <taxon>Cyprinodontiformes</taxon>
        <taxon>Goodeidae</taxon>
        <taxon>Goodea</taxon>
    </lineage>
</organism>
<evidence type="ECO:0000313" key="4">
    <source>
        <dbReference type="Proteomes" id="UP001476798"/>
    </source>
</evidence>
<proteinExistence type="predicted"/>
<dbReference type="InterPro" id="IPR011539">
    <property type="entry name" value="RHD_DNA_bind_dom"/>
</dbReference>
<keyword evidence="4" id="KW-1185">Reference proteome</keyword>
<dbReference type="Proteomes" id="UP001476798">
    <property type="component" value="Unassembled WGS sequence"/>
</dbReference>
<feature type="region of interest" description="Disordered" evidence="1">
    <location>
        <begin position="332"/>
        <end position="352"/>
    </location>
</feature>
<reference evidence="3 4" key="1">
    <citation type="submission" date="2021-06" db="EMBL/GenBank/DDBJ databases">
        <authorList>
            <person name="Palmer J.M."/>
        </authorList>
    </citation>
    <scope>NUCLEOTIDE SEQUENCE [LARGE SCALE GENOMIC DNA]</scope>
    <source>
        <strain evidence="3 4">GA_2019</strain>
        <tissue evidence="3">Muscle</tissue>
    </source>
</reference>
<dbReference type="PROSITE" id="PS50254">
    <property type="entry name" value="REL_2"/>
    <property type="match status" value="1"/>
</dbReference>
<name>A0ABV0NT34_9TELE</name>
<dbReference type="InterPro" id="IPR014756">
    <property type="entry name" value="Ig_E-set"/>
</dbReference>
<gene>
    <name evidence="3" type="ORF">GOODEAATRI_009166</name>
</gene>
<dbReference type="PRINTS" id="PR01789">
    <property type="entry name" value="NUCFACTORATC"/>
</dbReference>
<evidence type="ECO:0000313" key="3">
    <source>
        <dbReference type="EMBL" id="MEQ2174565.1"/>
    </source>
</evidence>
<protein>
    <recommendedName>
        <fullName evidence="2">RHD domain-containing protein</fullName>
    </recommendedName>
</protein>
<dbReference type="Gene3D" id="2.60.40.340">
    <property type="entry name" value="Rel homology domain (RHD), DNA-binding domain"/>
    <property type="match status" value="1"/>
</dbReference>
<dbReference type="PANTHER" id="PTHR12533">
    <property type="entry name" value="NFAT"/>
    <property type="match status" value="1"/>
</dbReference>
<dbReference type="InterPro" id="IPR008366">
    <property type="entry name" value="NFAT"/>
</dbReference>
<sequence>MVGTASHESVQAGTKLLDIPLNPENNMTALIDCAGILKLRNSDIELRKGETDVGRKNTRVRLVFRTHLPAAPPVAPSGRVLALQVASLPIECSQRSAQELPVIESVSLTSCSVEGGEELLLSGTNFLPISRVLFMERGSVLFKEEDPLLSRPSVPPLDGGTVCPAGGPLRMDRGYHVSDDRGLGFHLPPYPSTYSPPLSYHEEFCSKPDSTVEEPNGSRAALSERHPSFENLELGFTELLPPLYPRGPQPPSPSPSPWLDSPYLSSSPSPSHSSSLSPFPTESPLANSPLPPIPTSPFPQYSAYPQEVCPSPPSNPYQDTCPAPYSHFEGWEPQGRMLGTGHGGEGNAKNHECPLEFTSSASMHHITFEEGEAIIWKNNSWLTVLMIIF</sequence>
<dbReference type="EMBL" id="JAHRIO010050480">
    <property type="protein sequence ID" value="MEQ2174565.1"/>
    <property type="molecule type" value="Genomic_DNA"/>
</dbReference>
<evidence type="ECO:0000256" key="1">
    <source>
        <dbReference type="SAM" id="MobiDB-lite"/>
    </source>
</evidence>
<dbReference type="PANTHER" id="PTHR12533:SF11">
    <property type="entry name" value="NUCLEAR FACTOR OF ACTIVATED T-CELLS, CYTOPLASMIC 4"/>
    <property type="match status" value="1"/>
</dbReference>
<dbReference type="SUPFAM" id="SSF81296">
    <property type="entry name" value="E set domains"/>
    <property type="match status" value="1"/>
</dbReference>
<feature type="region of interest" description="Disordered" evidence="1">
    <location>
        <begin position="201"/>
        <end position="221"/>
    </location>
</feature>
<dbReference type="Gene3D" id="2.60.40.10">
    <property type="entry name" value="Immunoglobulins"/>
    <property type="match status" value="1"/>
</dbReference>
<evidence type="ECO:0000259" key="2">
    <source>
        <dbReference type="PROSITE" id="PS50254"/>
    </source>
</evidence>
<dbReference type="InterPro" id="IPR008967">
    <property type="entry name" value="p53-like_TF_DNA-bd_sf"/>
</dbReference>
<feature type="domain" description="RHD" evidence="2">
    <location>
        <begin position="1"/>
        <end position="97"/>
    </location>
</feature>
<comment type="caution">
    <text evidence="3">The sequence shown here is derived from an EMBL/GenBank/DDBJ whole genome shotgun (WGS) entry which is preliminary data.</text>
</comment>
<dbReference type="InterPro" id="IPR013783">
    <property type="entry name" value="Ig-like_fold"/>
</dbReference>
<accession>A0ABV0NT34</accession>
<feature type="compositionally biased region" description="Low complexity" evidence="1">
    <location>
        <begin position="257"/>
        <end position="285"/>
    </location>
</feature>
<dbReference type="SUPFAM" id="SSF49417">
    <property type="entry name" value="p53-like transcription factors"/>
    <property type="match status" value="1"/>
</dbReference>
<feature type="compositionally biased region" description="Pro residues" evidence="1">
    <location>
        <begin position="242"/>
        <end position="256"/>
    </location>
</feature>